<name>A0AAD4S1H7_9MAGN</name>
<dbReference type="Proteomes" id="UP001202328">
    <property type="component" value="Unassembled WGS sequence"/>
</dbReference>
<protein>
    <submittedName>
        <fullName evidence="1">Uncharacterized protein</fullName>
    </submittedName>
</protein>
<dbReference type="AlphaFoldDB" id="A0AAD4S1H7"/>
<accession>A0AAD4S1H7</accession>
<sequence>MVIKSHYKKINGRLMMKGPRDVSAAMMDSSCKMPSANASNNHASTSMVRENDSLLRRPNVVQEPVGVPKKNTTCKLLSWYIKGEIVADAIIAETDPKKLVHGMPIGFGSYKLVANTSRVDDVIIYRQTNGLKRIHDAIGTYISWANDLILFD</sequence>
<evidence type="ECO:0000313" key="2">
    <source>
        <dbReference type="Proteomes" id="UP001202328"/>
    </source>
</evidence>
<evidence type="ECO:0000313" key="1">
    <source>
        <dbReference type="EMBL" id="KAI3853616.1"/>
    </source>
</evidence>
<gene>
    <name evidence="1" type="ORF">MKW98_025133</name>
</gene>
<organism evidence="1 2">
    <name type="scientific">Papaver atlanticum</name>
    <dbReference type="NCBI Taxonomy" id="357466"/>
    <lineage>
        <taxon>Eukaryota</taxon>
        <taxon>Viridiplantae</taxon>
        <taxon>Streptophyta</taxon>
        <taxon>Embryophyta</taxon>
        <taxon>Tracheophyta</taxon>
        <taxon>Spermatophyta</taxon>
        <taxon>Magnoliopsida</taxon>
        <taxon>Ranunculales</taxon>
        <taxon>Papaveraceae</taxon>
        <taxon>Papaveroideae</taxon>
        <taxon>Papaver</taxon>
    </lineage>
</organism>
<reference evidence="1" key="1">
    <citation type="submission" date="2022-04" db="EMBL/GenBank/DDBJ databases">
        <title>A functionally conserved STORR gene fusion in Papaver species that diverged 16.8 million years ago.</title>
        <authorList>
            <person name="Catania T."/>
        </authorList>
    </citation>
    <scope>NUCLEOTIDE SEQUENCE</scope>
    <source>
        <strain evidence="1">S-188037</strain>
    </source>
</reference>
<dbReference type="EMBL" id="JAJJMB010015535">
    <property type="protein sequence ID" value="KAI3853616.1"/>
    <property type="molecule type" value="Genomic_DNA"/>
</dbReference>
<comment type="caution">
    <text evidence="1">The sequence shown here is derived from an EMBL/GenBank/DDBJ whole genome shotgun (WGS) entry which is preliminary data.</text>
</comment>
<proteinExistence type="predicted"/>
<keyword evidence="2" id="KW-1185">Reference proteome</keyword>